<dbReference type="SMART" id="SM00346">
    <property type="entry name" value="HTH_ICLR"/>
    <property type="match status" value="1"/>
</dbReference>
<gene>
    <name evidence="6" type="ORF">MicloDRAFT_00002950</name>
</gene>
<reference evidence="6 7" key="1">
    <citation type="submission" date="2012-02" db="EMBL/GenBank/DDBJ databases">
        <title>Improved High-Quality Draft sequence of Microvirga sp. WSM3557.</title>
        <authorList>
            <consortium name="US DOE Joint Genome Institute"/>
            <person name="Lucas S."/>
            <person name="Han J."/>
            <person name="Lapidus A."/>
            <person name="Cheng J.-F."/>
            <person name="Goodwin L."/>
            <person name="Pitluck S."/>
            <person name="Peters L."/>
            <person name="Zhang X."/>
            <person name="Detter J.C."/>
            <person name="Han C."/>
            <person name="Tapia R."/>
            <person name="Land M."/>
            <person name="Hauser L."/>
            <person name="Kyrpides N."/>
            <person name="Ivanova N."/>
            <person name="Pagani I."/>
            <person name="Brau L."/>
            <person name="Yates R."/>
            <person name="O'Hara G."/>
            <person name="Rui T."/>
            <person name="Howieson J."/>
            <person name="Reeve W."/>
            <person name="Woyke T."/>
        </authorList>
    </citation>
    <scope>NUCLEOTIDE SEQUENCE [LARGE SCALE GENOMIC DNA]</scope>
    <source>
        <strain evidence="6 7">WSM3557</strain>
    </source>
</reference>
<feature type="domain" description="HTH iclR-type" evidence="4">
    <location>
        <begin position="1"/>
        <end position="63"/>
    </location>
</feature>
<dbReference type="PANTHER" id="PTHR30136:SF35">
    <property type="entry name" value="HTH-TYPE TRANSCRIPTIONAL REGULATOR RV1719"/>
    <property type="match status" value="1"/>
</dbReference>
<proteinExistence type="predicted"/>
<evidence type="ECO:0000313" key="7">
    <source>
        <dbReference type="Proteomes" id="UP000003947"/>
    </source>
</evidence>
<dbReference type="PATRIC" id="fig|864069.3.peg.316"/>
<dbReference type="eggNOG" id="COG1414">
    <property type="taxonomic scope" value="Bacteria"/>
</dbReference>
<dbReference type="Gene3D" id="3.30.450.40">
    <property type="match status" value="1"/>
</dbReference>
<dbReference type="HOGENOM" id="CLU_062618_2_1_5"/>
<evidence type="ECO:0000256" key="3">
    <source>
        <dbReference type="ARBA" id="ARBA00023163"/>
    </source>
</evidence>
<dbReference type="GO" id="GO:0003677">
    <property type="term" value="F:DNA binding"/>
    <property type="evidence" value="ECO:0007669"/>
    <property type="project" value="UniProtKB-KW"/>
</dbReference>
<dbReference type="EMBL" id="JH660635">
    <property type="protein sequence ID" value="EIM30768.1"/>
    <property type="molecule type" value="Genomic_DNA"/>
</dbReference>
<dbReference type="PROSITE" id="PS51077">
    <property type="entry name" value="HTH_ICLR"/>
    <property type="match status" value="1"/>
</dbReference>
<dbReference type="PROSITE" id="PS51078">
    <property type="entry name" value="ICLR_ED"/>
    <property type="match status" value="1"/>
</dbReference>
<dbReference type="GO" id="GO:0045892">
    <property type="term" value="P:negative regulation of DNA-templated transcription"/>
    <property type="evidence" value="ECO:0007669"/>
    <property type="project" value="TreeGrafter"/>
</dbReference>
<dbReference type="Gene3D" id="1.10.10.10">
    <property type="entry name" value="Winged helix-like DNA-binding domain superfamily/Winged helix DNA-binding domain"/>
    <property type="match status" value="1"/>
</dbReference>
<evidence type="ECO:0000259" key="5">
    <source>
        <dbReference type="PROSITE" id="PS51078"/>
    </source>
</evidence>
<feature type="domain" description="IclR-ED" evidence="5">
    <location>
        <begin position="64"/>
        <end position="246"/>
    </location>
</feature>
<name>I4Z3H6_9HYPH</name>
<evidence type="ECO:0000313" key="6">
    <source>
        <dbReference type="EMBL" id="EIM30768.1"/>
    </source>
</evidence>
<evidence type="ECO:0000256" key="1">
    <source>
        <dbReference type="ARBA" id="ARBA00023015"/>
    </source>
</evidence>
<keyword evidence="2" id="KW-0238">DNA-binding</keyword>
<sequence>MSALRNAAAVLRCFTAATPELSVTDIVERLGLAKSTTSWLLKLMAEEGFLEVAAASRRYRPGPLLIASGHLFRTTSSLVGAVHEFIAVVVAEVGHTGYISILDGTDVFAIRMHPGSHHLRVVTPIGLRLPAFATAVGRSLLARNSDEDVRELFQRPLPRISDQAPGTLDELLPRLATVRQAGFAEADDEGNRGVGSVAVSIADPAAREAVSACISFPLSNVSADERQAIRGRLVSGASELGRRFDDSFWTSRPMPSARVRHTAA</sequence>
<evidence type="ECO:0000259" key="4">
    <source>
        <dbReference type="PROSITE" id="PS51077"/>
    </source>
</evidence>
<dbReference type="Proteomes" id="UP000003947">
    <property type="component" value="Unassembled WGS sequence"/>
</dbReference>
<dbReference type="InterPro" id="IPR029016">
    <property type="entry name" value="GAF-like_dom_sf"/>
</dbReference>
<dbReference type="GO" id="GO:0003700">
    <property type="term" value="F:DNA-binding transcription factor activity"/>
    <property type="evidence" value="ECO:0007669"/>
    <property type="project" value="TreeGrafter"/>
</dbReference>
<dbReference type="InterPro" id="IPR050707">
    <property type="entry name" value="HTH_MetabolicPath_Reg"/>
</dbReference>
<dbReference type="InterPro" id="IPR005471">
    <property type="entry name" value="Tscrpt_reg_IclR_N"/>
</dbReference>
<dbReference type="PANTHER" id="PTHR30136">
    <property type="entry name" value="HELIX-TURN-HELIX TRANSCRIPTIONAL REGULATOR, ICLR FAMILY"/>
    <property type="match status" value="1"/>
</dbReference>
<dbReference type="InterPro" id="IPR014757">
    <property type="entry name" value="Tscrpt_reg_IclR_C"/>
</dbReference>
<keyword evidence="7" id="KW-1185">Reference proteome</keyword>
<dbReference type="InterPro" id="IPR036388">
    <property type="entry name" value="WH-like_DNA-bd_sf"/>
</dbReference>
<protein>
    <submittedName>
        <fullName evidence="6">Transcriptional regulator</fullName>
    </submittedName>
</protein>
<dbReference type="STRING" id="864069.MicloDRAFT_00002950"/>
<dbReference type="OrthoDB" id="9807558at2"/>
<dbReference type="AlphaFoldDB" id="I4Z3H6"/>
<dbReference type="RefSeq" id="WP_009488859.1">
    <property type="nucleotide sequence ID" value="NZ_CP141050.1"/>
</dbReference>
<dbReference type="Pfam" id="PF01614">
    <property type="entry name" value="IclR_C"/>
    <property type="match status" value="1"/>
</dbReference>
<keyword evidence="3" id="KW-0804">Transcription</keyword>
<dbReference type="Pfam" id="PF09339">
    <property type="entry name" value="HTH_IclR"/>
    <property type="match status" value="1"/>
</dbReference>
<dbReference type="SUPFAM" id="SSF55781">
    <property type="entry name" value="GAF domain-like"/>
    <property type="match status" value="1"/>
</dbReference>
<organism evidence="6 7">
    <name type="scientific">Microvirga lotononidis</name>
    <dbReference type="NCBI Taxonomy" id="864069"/>
    <lineage>
        <taxon>Bacteria</taxon>
        <taxon>Pseudomonadati</taxon>
        <taxon>Pseudomonadota</taxon>
        <taxon>Alphaproteobacteria</taxon>
        <taxon>Hyphomicrobiales</taxon>
        <taxon>Methylobacteriaceae</taxon>
        <taxon>Microvirga</taxon>
    </lineage>
</organism>
<evidence type="ECO:0000256" key="2">
    <source>
        <dbReference type="ARBA" id="ARBA00023125"/>
    </source>
</evidence>
<dbReference type="InterPro" id="IPR036390">
    <property type="entry name" value="WH_DNA-bd_sf"/>
</dbReference>
<accession>I4Z3H6</accession>
<dbReference type="SUPFAM" id="SSF46785">
    <property type="entry name" value="Winged helix' DNA-binding domain"/>
    <property type="match status" value="1"/>
</dbReference>
<keyword evidence="1" id="KW-0805">Transcription regulation</keyword>